<dbReference type="GO" id="GO:0006950">
    <property type="term" value="P:response to stress"/>
    <property type="evidence" value="ECO:0007669"/>
    <property type="project" value="TreeGrafter"/>
</dbReference>
<dbReference type="InterPro" id="IPR036390">
    <property type="entry name" value="WH_DNA-bd_sf"/>
</dbReference>
<dbReference type="SMART" id="SM00347">
    <property type="entry name" value="HTH_MARR"/>
    <property type="match status" value="1"/>
</dbReference>
<organism evidence="5 6">
    <name type="scientific">Pusillimonas noertemannii</name>
    <dbReference type="NCBI Taxonomy" id="305977"/>
    <lineage>
        <taxon>Bacteria</taxon>
        <taxon>Pseudomonadati</taxon>
        <taxon>Pseudomonadota</taxon>
        <taxon>Betaproteobacteria</taxon>
        <taxon>Burkholderiales</taxon>
        <taxon>Alcaligenaceae</taxon>
        <taxon>Pusillimonas</taxon>
    </lineage>
</organism>
<dbReference type="PANTHER" id="PTHR33164:SF95">
    <property type="entry name" value="TRANSCRIPTIONAL REGULATOR"/>
    <property type="match status" value="1"/>
</dbReference>
<evidence type="ECO:0000256" key="1">
    <source>
        <dbReference type="ARBA" id="ARBA00023015"/>
    </source>
</evidence>
<dbReference type="InterPro" id="IPR000835">
    <property type="entry name" value="HTH_MarR-typ"/>
</dbReference>
<keyword evidence="2" id="KW-0238">DNA-binding</keyword>
<dbReference type="PRINTS" id="PR00598">
    <property type="entry name" value="HTHMARR"/>
</dbReference>
<name>A0A2U1CL50_9BURK</name>
<dbReference type="AlphaFoldDB" id="A0A2U1CL50"/>
<evidence type="ECO:0000259" key="4">
    <source>
        <dbReference type="PROSITE" id="PS50995"/>
    </source>
</evidence>
<gene>
    <name evidence="5" type="ORF">C7440_2444</name>
</gene>
<protein>
    <submittedName>
        <fullName evidence="5">MarR family transcriptional regulator</fullName>
    </submittedName>
</protein>
<dbReference type="Pfam" id="PF12802">
    <property type="entry name" value="MarR_2"/>
    <property type="match status" value="1"/>
</dbReference>
<accession>A0A2U1CL50</accession>
<dbReference type="SUPFAM" id="SSF46785">
    <property type="entry name" value="Winged helix' DNA-binding domain"/>
    <property type="match status" value="1"/>
</dbReference>
<dbReference type="GO" id="GO:0003700">
    <property type="term" value="F:DNA-binding transcription factor activity"/>
    <property type="evidence" value="ECO:0007669"/>
    <property type="project" value="InterPro"/>
</dbReference>
<sequence>MTTPPDNQHDLSHRPGFLLRKAHQVAVAIFSDEIGGLALTPPQHNVLSALTANPGSHQTEIGRIVGYDRATVGAVLGGLEARGLIERSDSKTDRRLKTLTITRKGKALLDASNKAMGEINQRILEPLAPHERPMFLALLARVAFPHSQAVKAADHPDRAFEPDSAAIRVKKAKNKRI</sequence>
<evidence type="ECO:0000256" key="2">
    <source>
        <dbReference type="ARBA" id="ARBA00023125"/>
    </source>
</evidence>
<evidence type="ECO:0000313" key="6">
    <source>
        <dbReference type="Proteomes" id="UP000246145"/>
    </source>
</evidence>
<evidence type="ECO:0000256" key="3">
    <source>
        <dbReference type="ARBA" id="ARBA00023163"/>
    </source>
</evidence>
<dbReference type="EMBL" id="QEKO01000003">
    <property type="protein sequence ID" value="PVY61713.1"/>
    <property type="molecule type" value="Genomic_DNA"/>
</dbReference>
<dbReference type="OrthoDB" id="4549026at2"/>
<keyword evidence="3" id="KW-0804">Transcription</keyword>
<dbReference type="RefSeq" id="WP_116518732.1">
    <property type="nucleotide sequence ID" value="NZ_JACCEX010000003.1"/>
</dbReference>
<dbReference type="GO" id="GO:0003677">
    <property type="term" value="F:DNA binding"/>
    <property type="evidence" value="ECO:0007669"/>
    <property type="project" value="UniProtKB-KW"/>
</dbReference>
<comment type="caution">
    <text evidence="5">The sequence shown here is derived from an EMBL/GenBank/DDBJ whole genome shotgun (WGS) entry which is preliminary data.</text>
</comment>
<dbReference type="Gene3D" id="1.10.10.10">
    <property type="entry name" value="Winged helix-like DNA-binding domain superfamily/Winged helix DNA-binding domain"/>
    <property type="match status" value="1"/>
</dbReference>
<dbReference type="InterPro" id="IPR039422">
    <property type="entry name" value="MarR/SlyA-like"/>
</dbReference>
<reference evidence="5 6" key="1">
    <citation type="submission" date="2018-04" db="EMBL/GenBank/DDBJ databases">
        <title>Genomic Encyclopedia of Type Strains, Phase IV (KMG-IV): sequencing the most valuable type-strain genomes for metagenomic binning, comparative biology and taxonomic classification.</title>
        <authorList>
            <person name="Goeker M."/>
        </authorList>
    </citation>
    <scope>NUCLEOTIDE SEQUENCE [LARGE SCALE GENOMIC DNA]</scope>
    <source>
        <strain evidence="5 6">DSM 10065</strain>
    </source>
</reference>
<proteinExistence type="predicted"/>
<dbReference type="Proteomes" id="UP000246145">
    <property type="component" value="Unassembled WGS sequence"/>
</dbReference>
<keyword evidence="1" id="KW-0805">Transcription regulation</keyword>
<dbReference type="PANTHER" id="PTHR33164">
    <property type="entry name" value="TRANSCRIPTIONAL REGULATOR, MARR FAMILY"/>
    <property type="match status" value="1"/>
</dbReference>
<dbReference type="InterPro" id="IPR036388">
    <property type="entry name" value="WH-like_DNA-bd_sf"/>
</dbReference>
<evidence type="ECO:0000313" key="5">
    <source>
        <dbReference type="EMBL" id="PVY61713.1"/>
    </source>
</evidence>
<dbReference type="PROSITE" id="PS01117">
    <property type="entry name" value="HTH_MARR_1"/>
    <property type="match status" value="1"/>
</dbReference>
<keyword evidence="6" id="KW-1185">Reference proteome</keyword>
<dbReference type="InterPro" id="IPR023187">
    <property type="entry name" value="Tscrpt_reg_MarR-type_CS"/>
</dbReference>
<feature type="domain" description="HTH marR-type" evidence="4">
    <location>
        <begin position="15"/>
        <end position="144"/>
    </location>
</feature>
<dbReference type="PROSITE" id="PS50995">
    <property type="entry name" value="HTH_MARR_2"/>
    <property type="match status" value="1"/>
</dbReference>